<evidence type="ECO:0000313" key="4">
    <source>
        <dbReference type="Proteomes" id="UP001172737"/>
    </source>
</evidence>
<feature type="compositionally biased region" description="Low complexity" evidence="2">
    <location>
        <begin position="82"/>
        <end position="132"/>
    </location>
</feature>
<dbReference type="Proteomes" id="UP001172737">
    <property type="component" value="Unassembled WGS sequence"/>
</dbReference>
<dbReference type="AlphaFoldDB" id="A0AAW7M8U4"/>
<feature type="compositionally biased region" description="Low complexity" evidence="2">
    <location>
        <begin position="139"/>
        <end position="154"/>
    </location>
</feature>
<gene>
    <name evidence="3" type="ORF">QQX10_10975</name>
</gene>
<dbReference type="RefSeq" id="WP_301120853.1">
    <property type="nucleotide sequence ID" value="NZ_JAUHPX010000006.1"/>
</dbReference>
<evidence type="ECO:0000256" key="1">
    <source>
        <dbReference type="RuleBase" id="RU361186"/>
    </source>
</evidence>
<dbReference type="InterPro" id="IPR036434">
    <property type="entry name" value="Beta_cellobiohydrolase_sf"/>
</dbReference>
<feature type="compositionally biased region" description="Pro residues" evidence="2">
    <location>
        <begin position="51"/>
        <end position="63"/>
    </location>
</feature>
<dbReference type="PANTHER" id="PTHR34876">
    <property type="match status" value="1"/>
</dbReference>
<comment type="caution">
    <text evidence="3">The sequence shown here is derived from an EMBL/GenBank/DDBJ whole genome shotgun (WGS) entry which is preliminary data.</text>
</comment>
<keyword evidence="1" id="KW-0732">Signal</keyword>
<sequence length="440" mass="43103">MRRRTVVVLLAAGAALAACAVPTSPGPINRVTEPFVGDVATLPDLSEHPTSPAPAPTPSPSAPGSPAVPGSPSPSPSPSVGPAPSGASEEVDASPSAAPRASSAPKATSPTAAPATDAAHAEAEGASASSPRATEEAEAPAASSPSSSPAITPPASASGAFYDAPNAADTAVANLKAAGRDADAALIARIASQPAATWIGAWNGDVTATVSAVTSSAAATDTIALLAVYNIPNLDCAGSGSGASESGYLPWIDTVAAGMNARATTWVILEPDALVMADGCGGADARMANLAGAAERLDAAGAEVFLDAGHSGWRSPVATAELIRRVGVAHLAGFATNTSNYQSLASERAWGDQVSAAVGLPYVTDTSRNGNGPNGEWCNARGRALGAAPAVNGANLASGSGMAATVWAKVPGESDGTCNGGPPAGQWWEDVALELARNAG</sequence>
<feature type="chain" id="PRO_5043092229" description="Glucanase" evidence="1">
    <location>
        <begin position="21"/>
        <end position="440"/>
    </location>
</feature>
<keyword evidence="1" id="KW-0119">Carbohydrate metabolism</keyword>
<evidence type="ECO:0000256" key="2">
    <source>
        <dbReference type="SAM" id="MobiDB-lite"/>
    </source>
</evidence>
<keyword evidence="1 3" id="KW-0378">Hydrolase</keyword>
<dbReference type="Pfam" id="PF01341">
    <property type="entry name" value="Glyco_hydro_6"/>
    <property type="match status" value="1"/>
</dbReference>
<dbReference type="EC" id="3.2.1.-" evidence="1"/>
<accession>A0AAW7M8U4</accession>
<dbReference type="PRINTS" id="PR00733">
    <property type="entry name" value="GLHYDRLASE6"/>
</dbReference>
<organism evidence="3 4">
    <name type="scientific">Demequina lignilytica</name>
    <dbReference type="NCBI Taxonomy" id="3051663"/>
    <lineage>
        <taxon>Bacteria</taxon>
        <taxon>Bacillati</taxon>
        <taxon>Actinomycetota</taxon>
        <taxon>Actinomycetes</taxon>
        <taxon>Micrococcales</taxon>
        <taxon>Demequinaceae</taxon>
        <taxon>Demequina</taxon>
    </lineage>
</organism>
<evidence type="ECO:0000313" key="3">
    <source>
        <dbReference type="EMBL" id="MDN4488688.1"/>
    </source>
</evidence>
<dbReference type="GO" id="GO:0030245">
    <property type="term" value="P:cellulose catabolic process"/>
    <property type="evidence" value="ECO:0007669"/>
    <property type="project" value="UniProtKB-KW"/>
</dbReference>
<dbReference type="GO" id="GO:0004553">
    <property type="term" value="F:hydrolase activity, hydrolyzing O-glycosyl compounds"/>
    <property type="evidence" value="ECO:0007669"/>
    <property type="project" value="InterPro"/>
</dbReference>
<keyword evidence="1" id="KW-0624">Polysaccharide degradation</keyword>
<feature type="signal peptide" evidence="1">
    <location>
        <begin position="1"/>
        <end position="20"/>
    </location>
</feature>
<dbReference type="EMBL" id="JAUHPX010000006">
    <property type="protein sequence ID" value="MDN4488688.1"/>
    <property type="molecule type" value="Genomic_DNA"/>
</dbReference>
<dbReference type="PROSITE" id="PS51257">
    <property type="entry name" value="PROKAR_LIPOPROTEIN"/>
    <property type="match status" value="1"/>
</dbReference>
<dbReference type="InterPro" id="IPR016288">
    <property type="entry name" value="Beta_cellobiohydrolase"/>
</dbReference>
<comment type="similarity">
    <text evidence="1">Belongs to the glycosyl hydrolase family 6.</text>
</comment>
<keyword evidence="4" id="KW-1185">Reference proteome</keyword>
<feature type="region of interest" description="Disordered" evidence="2">
    <location>
        <begin position="41"/>
        <end position="154"/>
    </location>
</feature>
<protein>
    <recommendedName>
        <fullName evidence="1">Glucanase</fullName>
        <ecNumber evidence="1">3.2.1.-</ecNumber>
    </recommendedName>
</protein>
<name>A0AAW7M8U4_9MICO</name>
<feature type="compositionally biased region" description="Pro residues" evidence="2">
    <location>
        <begin position="69"/>
        <end position="81"/>
    </location>
</feature>
<keyword evidence="1" id="KW-0136">Cellulose degradation</keyword>
<reference evidence="3" key="1">
    <citation type="submission" date="2023-06" db="EMBL/GenBank/DDBJ databases">
        <title>Sysu t00039.</title>
        <authorList>
            <person name="Gao L."/>
            <person name="Fang B.-Z."/>
            <person name="Li W.-J."/>
        </authorList>
    </citation>
    <scope>NUCLEOTIDE SEQUENCE</scope>
    <source>
        <strain evidence="3">SYSU T00039</strain>
    </source>
</reference>
<dbReference type="Gene3D" id="3.20.20.40">
    <property type="entry name" value="1, 4-beta cellobiohydrolase"/>
    <property type="match status" value="1"/>
</dbReference>
<dbReference type="SUPFAM" id="SSF51989">
    <property type="entry name" value="Glycosyl hydrolases family 6, cellulases"/>
    <property type="match status" value="1"/>
</dbReference>
<keyword evidence="1" id="KW-0326">Glycosidase</keyword>
<proteinExistence type="inferred from homology"/>
<dbReference type="PANTHER" id="PTHR34876:SF4">
    <property type="entry name" value="1,4-BETA-D-GLUCAN CELLOBIOHYDROLASE C-RELATED"/>
    <property type="match status" value="1"/>
</dbReference>